<dbReference type="InterPro" id="IPR036291">
    <property type="entry name" value="NAD(P)-bd_dom_sf"/>
</dbReference>
<proteinExistence type="inferred from homology"/>
<dbReference type="RefSeq" id="WP_008475042.1">
    <property type="nucleotide sequence ID" value="NZ_CAGS01000056.1"/>
</dbReference>
<dbReference type="PROSITE" id="PS00059">
    <property type="entry name" value="ADH_ZINC"/>
    <property type="match status" value="1"/>
</dbReference>
<keyword evidence="5" id="KW-0472">Membrane</keyword>
<dbReference type="Gene3D" id="3.90.180.10">
    <property type="entry name" value="Medium-chain alcohol dehydrogenases, catalytic domain"/>
    <property type="match status" value="1"/>
</dbReference>
<dbReference type="SMART" id="SM00829">
    <property type="entry name" value="PKS_ER"/>
    <property type="match status" value="1"/>
</dbReference>
<dbReference type="InterPro" id="IPR011032">
    <property type="entry name" value="GroES-like_sf"/>
</dbReference>
<feature type="transmembrane region" description="Helical" evidence="5">
    <location>
        <begin position="208"/>
        <end position="228"/>
    </location>
</feature>
<dbReference type="Proteomes" id="UP000004221">
    <property type="component" value="Unassembled WGS sequence"/>
</dbReference>
<dbReference type="Gene3D" id="3.40.50.720">
    <property type="entry name" value="NAD(P)-binding Rossmann-like Domain"/>
    <property type="match status" value="1"/>
</dbReference>
<dbReference type="SUPFAM" id="SSF51735">
    <property type="entry name" value="NAD(P)-binding Rossmann-fold domains"/>
    <property type="match status" value="1"/>
</dbReference>
<protein>
    <submittedName>
        <fullName evidence="7">Putative Sorbitol dehydrogenase</fullName>
        <ecNumber evidence="7">1.1.1.14</ecNumber>
    </submittedName>
</protein>
<dbReference type="Pfam" id="PF00107">
    <property type="entry name" value="ADH_zinc_N"/>
    <property type="match status" value="1"/>
</dbReference>
<evidence type="ECO:0000256" key="1">
    <source>
        <dbReference type="ARBA" id="ARBA00022723"/>
    </source>
</evidence>
<keyword evidence="3 7" id="KW-0560">Oxidoreductase</keyword>
<dbReference type="EMBL" id="CAGS01000056">
    <property type="protein sequence ID" value="CCF82717.1"/>
    <property type="molecule type" value="Genomic_DNA"/>
</dbReference>
<organism evidence="7 8">
    <name type="scientific">Nitrolancea hollandica Lb</name>
    <dbReference type="NCBI Taxonomy" id="1129897"/>
    <lineage>
        <taxon>Bacteria</taxon>
        <taxon>Pseudomonadati</taxon>
        <taxon>Thermomicrobiota</taxon>
        <taxon>Thermomicrobia</taxon>
        <taxon>Sphaerobacterales</taxon>
        <taxon>Sphaerobacterineae</taxon>
        <taxon>Sphaerobacteraceae</taxon>
        <taxon>Nitrolancea</taxon>
    </lineage>
</organism>
<feature type="domain" description="Enoyl reductase (ER)" evidence="6">
    <location>
        <begin position="29"/>
        <end position="400"/>
    </location>
</feature>
<comment type="caution">
    <text evidence="7">The sequence shown here is derived from an EMBL/GenBank/DDBJ whole genome shotgun (WGS) entry which is preliminary data.</text>
</comment>
<evidence type="ECO:0000256" key="2">
    <source>
        <dbReference type="ARBA" id="ARBA00022833"/>
    </source>
</evidence>
<dbReference type="InterPro" id="IPR002328">
    <property type="entry name" value="ADH_Zn_CS"/>
</dbReference>
<sequence>MQALQFTDSIPRYVLSKLIGTGYPAIFWSDLACLRLAEISPPPLPTPEWLRIDTRYGGICGSDLGLILLHSSPSSSPFTSFPFTLGHENVGVVAETGAAVQGISVGQRVVVNPLLACAARGFNDPCEMCAQGETNLCQRFREGAIAPGMLIGVCCDTGGSWSPSFVAHQSQIIPVPDNVSDEAAVLAEPFAVALHAVLRNRPSDDQTVLIVGAGVIGLLTLAAIRAIGSRARVLITARHPFQVAMAERLGADLIIRPRRGTGLYHQVAEATGARVLKPVIGKQIVLGGIDIVYECVGSPSTVDDSLRLTSSGGTMVLVGLAASPRGVDWTPIWLNEVRVHGSFCYADEEFEGERIPTLALALKLMAEGRVDLAPLLTHRFELADYRRALETVTSKGKSGVIKAVFAFDSR</sequence>
<evidence type="ECO:0000259" key="6">
    <source>
        <dbReference type="SMART" id="SM00829"/>
    </source>
</evidence>
<gene>
    <name evidence="7" type="ORF">NITHO_1490001</name>
</gene>
<evidence type="ECO:0000313" key="7">
    <source>
        <dbReference type="EMBL" id="CCF82717.1"/>
    </source>
</evidence>
<dbReference type="PANTHER" id="PTHR43401">
    <property type="entry name" value="L-THREONINE 3-DEHYDROGENASE"/>
    <property type="match status" value="1"/>
</dbReference>
<comment type="cofactor">
    <cofactor evidence="4">
        <name>Zn(2+)</name>
        <dbReference type="ChEBI" id="CHEBI:29105"/>
    </cofactor>
</comment>
<accession>I4EDF5</accession>
<keyword evidence="1 4" id="KW-0479">Metal-binding</keyword>
<evidence type="ECO:0000313" key="8">
    <source>
        <dbReference type="Proteomes" id="UP000004221"/>
    </source>
</evidence>
<evidence type="ECO:0000256" key="5">
    <source>
        <dbReference type="SAM" id="Phobius"/>
    </source>
</evidence>
<dbReference type="SUPFAM" id="SSF50129">
    <property type="entry name" value="GroES-like"/>
    <property type="match status" value="1"/>
</dbReference>
<reference evidence="7 8" key="1">
    <citation type="journal article" date="2012" name="ISME J.">
        <title>Nitrification expanded: discovery, physiology and genomics of a nitrite-oxidizing bacterium from the phylum Chloroflexi.</title>
        <authorList>
            <person name="Sorokin D.Y."/>
            <person name="Lucker S."/>
            <person name="Vejmelkova D."/>
            <person name="Kostrikina N.A."/>
            <person name="Kleerebezem R."/>
            <person name="Rijpstra W.I."/>
            <person name="Damste J.S."/>
            <person name="Le Paslier D."/>
            <person name="Muyzer G."/>
            <person name="Wagner M."/>
            <person name="van Loosdrecht M.C."/>
            <person name="Daims H."/>
        </authorList>
    </citation>
    <scope>NUCLEOTIDE SEQUENCE [LARGE SCALE GENOMIC DNA]</scope>
    <source>
        <strain evidence="8">none</strain>
    </source>
</reference>
<keyword evidence="8" id="KW-1185">Reference proteome</keyword>
<comment type="similarity">
    <text evidence="4">Belongs to the zinc-containing alcohol dehydrogenase family.</text>
</comment>
<keyword evidence="2 4" id="KW-0862">Zinc</keyword>
<dbReference type="Pfam" id="PF08240">
    <property type="entry name" value="ADH_N"/>
    <property type="match status" value="1"/>
</dbReference>
<dbReference type="InterPro" id="IPR020843">
    <property type="entry name" value="ER"/>
</dbReference>
<name>I4EDF5_9BACT</name>
<evidence type="ECO:0000256" key="3">
    <source>
        <dbReference type="ARBA" id="ARBA00023002"/>
    </source>
</evidence>
<keyword evidence="5" id="KW-1133">Transmembrane helix</keyword>
<dbReference type="AlphaFoldDB" id="I4EDF5"/>
<dbReference type="InterPro" id="IPR013154">
    <property type="entry name" value="ADH-like_N"/>
</dbReference>
<evidence type="ECO:0000256" key="4">
    <source>
        <dbReference type="RuleBase" id="RU361277"/>
    </source>
</evidence>
<dbReference type="OrthoDB" id="9770238at2"/>
<dbReference type="GO" id="GO:0008270">
    <property type="term" value="F:zinc ion binding"/>
    <property type="evidence" value="ECO:0007669"/>
    <property type="project" value="InterPro"/>
</dbReference>
<dbReference type="InterPro" id="IPR050129">
    <property type="entry name" value="Zn_alcohol_dh"/>
</dbReference>
<dbReference type="GO" id="GO:0003939">
    <property type="term" value="F:L-iditol 2-dehydrogenase (NAD+) activity"/>
    <property type="evidence" value="ECO:0007669"/>
    <property type="project" value="UniProtKB-EC"/>
</dbReference>
<dbReference type="InterPro" id="IPR013149">
    <property type="entry name" value="ADH-like_C"/>
</dbReference>
<dbReference type="EC" id="1.1.1.14" evidence="7"/>
<dbReference type="PANTHER" id="PTHR43401:SF2">
    <property type="entry name" value="L-THREONINE 3-DEHYDROGENASE"/>
    <property type="match status" value="1"/>
</dbReference>
<keyword evidence="5" id="KW-0812">Transmembrane</keyword>